<dbReference type="InterPro" id="IPR012902">
    <property type="entry name" value="N_methyl_site"/>
</dbReference>
<dbReference type="InterPro" id="IPR045584">
    <property type="entry name" value="Pilin-like"/>
</dbReference>
<keyword evidence="3" id="KW-1133">Transmembrane helix</keyword>
<dbReference type="EMBL" id="NRSJ01000005">
    <property type="protein sequence ID" value="MBK1703823.1"/>
    <property type="molecule type" value="Genomic_DNA"/>
</dbReference>
<evidence type="ECO:0000256" key="1">
    <source>
        <dbReference type="ARBA" id="ARBA00022481"/>
    </source>
</evidence>
<protein>
    <recommendedName>
        <fullName evidence="6">Type IV pilus assembly protein PilE</fullName>
    </recommendedName>
</protein>
<feature type="region of interest" description="Disordered" evidence="2">
    <location>
        <begin position="96"/>
        <end position="135"/>
    </location>
</feature>
<keyword evidence="1" id="KW-0488">Methylation</keyword>
<feature type="compositionally biased region" description="Basic and acidic residues" evidence="2">
    <location>
        <begin position="126"/>
        <end position="135"/>
    </location>
</feature>
<keyword evidence="3" id="KW-0472">Membrane</keyword>
<dbReference type="SUPFAM" id="SSF54523">
    <property type="entry name" value="Pili subunits"/>
    <property type="match status" value="1"/>
</dbReference>
<dbReference type="Pfam" id="PF16732">
    <property type="entry name" value="ComP_DUS"/>
    <property type="match status" value="1"/>
</dbReference>
<evidence type="ECO:0000313" key="5">
    <source>
        <dbReference type="Proteomes" id="UP001296776"/>
    </source>
</evidence>
<proteinExistence type="predicted"/>
<reference evidence="4" key="1">
    <citation type="submission" date="2017-08" db="EMBL/GenBank/DDBJ databases">
        <authorList>
            <person name="Imhoff J.F."/>
            <person name="Rahn T."/>
            <person name="Kuenzel S."/>
            <person name="Neulinger S.C."/>
        </authorList>
    </citation>
    <scope>NUCLEOTIDE SEQUENCE</scope>
    <source>
        <strain evidence="4">DSM 11080</strain>
    </source>
</reference>
<gene>
    <name evidence="4" type="ORF">CKO40_04505</name>
</gene>
<dbReference type="RefSeq" id="WP_200344995.1">
    <property type="nucleotide sequence ID" value="NZ_NRSJ01000005.1"/>
</dbReference>
<dbReference type="GO" id="GO:0043683">
    <property type="term" value="P:type IV pilus assembly"/>
    <property type="evidence" value="ECO:0007669"/>
    <property type="project" value="InterPro"/>
</dbReference>
<dbReference type="PRINTS" id="PR00813">
    <property type="entry name" value="BCTERIALGSPG"/>
</dbReference>
<dbReference type="Pfam" id="PF07963">
    <property type="entry name" value="N_methyl"/>
    <property type="match status" value="1"/>
</dbReference>
<dbReference type="InterPro" id="IPR000983">
    <property type="entry name" value="Bac_GSPG_pilin"/>
</dbReference>
<dbReference type="Gene3D" id="3.30.700.10">
    <property type="entry name" value="Glycoprotein, Type 4 Pilin"/>
    <property type="match status" value="1"/>
</dbReference>
<comment type="caution">
    <text evidence="4">The sequence shown here is derived from an EMBL/GenBank/DDBJ whole genome shotgun (WGS) entry which is preliminary data.</text>
</comment>
<dbReference type="AlphaFoldDB" id="A0AAJ0U207"/>
<dbReference type="GO" id="GO:0015627">
    <property type="term" value="C:type II protein secretion system complex"/>
    <property type="evidence" value="ECO:0007669"/>
    <property type="project" value="InterPro"/>
</dbReference>
<evidence type="ECO:0000256" key="3">
    <source>
        <dbReference type="SAM" id="Phobius"/>
    </source>
</evidence>
<dbReference type="PANTHER" id="PTHR30093:SF47">
    <property type="entry name" value="TYPE IV PILUS NON-CORE MINOR PILIN PILE"/>
    <property type="match status" value="1"/>
</dbReference>
<feature type="transmembrane region" description="Helical" evidence="3">
    <location>
        <begin position="12"/>
        <end position="34"/>
    </location>
</feature>
<dbReference type="NCBIfam" id="TIGR02532">
    <property type="entry name" value="IV_pilin_GFxxxE"/>
    <property type="match status" value="1"/>
</dbReference>
<dbReference type="Proteomes" id="UP001296776">
    <property type="component" value="Unassembled WGS sequence"/>
</dbReference>
<name>A0AAJ0U207_9GAMM</name>
<dbReference type="GO" id="GO:0015628">
    <property type="term" value="P:protein secretion by the type II secretion system"/>
    <property type="evidence" value="ECO:0007669"/>
    <property type="project" value="InterPro"/>
</dbReference>
<reference evidence="4" key="2">
    <citation type="journal article" date="2020" name="Microorganisms">
        <title>Osmotic Adaptation and Compatible Solute Biosynthesis of Phototrophic Bacteria as Revealed from Genome Analyses.</title>
        <authorList>
            <person name="Imhoff J.F."/>
            <person name="Rahn T."/>
            <person name="Kunzel S."/>
            <person name="Keller A."/>
            <person name="Neulinger S.C."/>
        </authorList>
    </citation>
    <scope>NUCLEOTIDE SEQUENCE</scope>
    <source>
        <strain evidence="4">DSM 11080</strain>
    </source>
</reference>
<dbReference type="PANTHER" id="PTHR30093">
    <property type="entry name" value="GENERAL SECRETION PATHWAY PROTEIN G"/>
    <property type="match status" value="1"/>
</dbReference>
<keyword evidence="5" id="KW-1185">Reference proteome</keyword>
<accession>A0AAJ0U207</accession>
<sequence>MRYASRCSSGFTLIELLVVLSIVGVLAAIALPSYQNYIEKSRRSDAMSSLLKLQLEQERYRANHTSYGELSDVWSGSDSLDGYYQLAVSGVSASGYTATATPKSNGKQAGDSCTFSLDQDGPDVSSDTKKRCWNK</sequence>
<dbReference type="PROSITE" id="PS00409">
    <property type="entry name" value="PROKAR_NTER_METHYL"/>
    <property type="match status" value="1"/>
</dbReference>
<evidence type="ECO:0000256" key="2">
    <source>
        <dbReference type="SAM" id="MobiDB-lite"/>
    </source>
</evidence>
<evidence type="ECO:0000313" key="4">
    <source>
        <dbReference type="EMBL" id="MBK1703823.1"/>
    </source>
</evidence>
<keyword evidence="3" id="KW-0812">Transmembrane</keyword>
<organism evidence="4 5">
    <name type="scientific">Halochromatium glycolicum</name>
    <dbReference type="NCBI Taxonomy" id="85075"/>
    <lineage>
        <taxon>Bacteria</taxon>
        <taxon>Pseudomonadati</taxon>
        <taxon>Pseudomonadota</taxon>
        <taxon>Gammaproteobacteria</taxon>
        <taxon>Chromatiales</taxon>
        <taxon>Chromatiaceae</taxon>
        <taxon>Halochromatium</taxon>
    </lineage>
</organism>
<feature type="compositionally biased region" description="Polar residues" evidence="2">
    <location>
        <begin position="96"/>
        <end position="117"/>
    </location>
</feature>
<evidence type="ECO:0008006" key="6">
    <source>
        <dbReference type="Google" id="ProtNLM"/>
    </source>
</evidence>
<dbReference type="InterPro" id="IPR031982">
    <property type="entry name" value="PilE-like"/>
</dbReference>